<gene>
    <name evidence="1" type="ORF">AQ490_15975</name>
</gene>
<dbReference type="InterPro" id="IPR018727">
    <property type="entry name" value="DUF2267"/>
</dbReference>
<protein>
    <recommendedName>
        <fullName evidence="3">DUF2267 domain-containing protein</fullName>
    </recommendedName>
</protein>
<dbReference type="AlphaFoldDB" id="A0A0T6LWN8"/>
<dbReference type="OrthoDB" id="952780at2"/>
<accession>A0A0T6LWN8</accession>
<dbReference type="EMBL" id="LLZU01000005">
    <property type="protein sequence ID" value="KRV50563.1"/>
    <property type="molecule type" value="Genomic_DNA"/>
</dbReference>
<proteinExistence type="predicted"/>
<organism evidence="1 2">
    <name type="scientific">Wenjunlia vitaminophila</name>
    <name type="common">Streptomyces vitaminophilus</name>
    <dbReference type="NCBI Taxonomy" id="76728"/>
    <lineage>
        <taxon>Bacteria</taxon>
        <taxon>Bacillati</taxon>
        <taxon>Actinomycetota</taxon>
        <taxon>Actinomycetes</taxon>
        <taxon>Kitasatosporales</taxon>
        <taxon>Streptomycetaceae</taxon>
        <taxon>Wenjunlia</taxon>
    </lineage>
</organism>
<comment type="caution">
    <text evidence="1">The sequence shown here is derived from an EMBL/GenBank/DDBJ whole genome shotgun (WGS) entry which is preliminary data.</text>
</comment>
<dbReference type="InterPro" id="IPR038282">
    <property type="entry name" value="DUF2267_sf"/>
</dbReference>
<dbReference type="STRING" id="76728.AQ490_15975"/>
<evidence type="ECO:0000313" key="1">
    <source>
        <dbReference type="EMBL" id="KRV50563.1"/>
    </source>
</evidence>
<dbReference type="eggNOG" id="COG5502">
    <property type="taxonomic scope" value="Bacteria"/>
</dbReference>
<evidence type="ECO:0000313" key="2">
    <source>
        <dbReference type="Proteomes" id="UP000050867"/>
    </source>
</evidence>
<keyword evidence="2" id="KW-1185">Reference proteome</keyword>
<evidence type="ECO:0008006" key="3">
    <source>
        <dbReference type="Google" id="ProtNLM"/>
    </source>
</evidence>
<name>A0A0T6LWN8_WENVI</name>
<dbReference type="Pfam" id="PF10025">
    <property type="entry name" value="DUF2267"/>
    <property type="match status" value="1"/>
</dbReference>
<sequence length="143" mass="15723">MRHDELIGQVQARAGLPDRGAAERAVRATLETVAERVPDGVAEHLAAQLPAEVGEHVLRVTAAHDRTREQRGKGDRFDLTTFLGRISWRTGSPEDAAIRDATAVLEVLDAAVSPELMERLSRVLPRDIRTLMPTTRADETGRL</sequence>
<dbReference type="RefSeq" id="WP_018381543.1">
    <property type="nucleotide sequence ID" value="NZ_LLZU01000005.1"/>
</dbReference>
<dbReference type="Proteomes" id="UP000050867">
    <property type="component" value="Unassembled WGS sequence"/>
</dbReference>
<dbReference type="Gene3D" id="1.10.490.110">
    <property type="entry name" value="Uncharacterized conserved protein DUF2267"/>
    <property type="match status" value="1"/>
</dbReference>
<reference evidence="1 2" key="1">
    <citation type="submission" date="2015-10" db="EMBL/GenBank/DDBJ databases">
        <title>Draft genome sequence of pyrrolomycin-producing Streptomyces vitaminophilus.</title>
        <authorList>
            <person name="Graham D.E."/>
            <person name="Mahan K.M."/>
            <person name="Klingeman D.M."/>
            <person name="Hettich R.L."/>
            <person name="Parry R.J."/>
        </authorList>
    </citation>
    <scope>NUCLEOTIDE SEQUENCE [LARGE SCALE GENOMIC DNA]</scope>
    <source>
        <strain evidence="1 2">ATCC 31673</strain>
    </source>
</reference>